<dbReference type="PROSITE" id="PS50118">
    <property type="entry name" value="HMG_BOX_2"/>
    <property type="match status" value="1"/>
</dbReference>
<dbReference type="GO" id="GO:0005634">
    <property type="term" value="C:nucleus"/>
    <property type="evidence" value="ECO:0007669"/>
    <property type="project" value="UniProtKB-UniRule"/>
</dbReference>
<dbReference type="InterPro" id="IPR009071">
    <property type="entry name" value="HMG_box_dom"/>
</dbReference>
<dbReference type="Gene3D" id="1.10.30.10">
    <property type="entry name" value="High mobility group box domain"/>
    <property type="match status" value="1"/>
</dbReference>
<gene>
    <name evidence="4" type="ORF">THAOC_36770</name>
</gene>
<dbReference type="Pfam" id="PF09011">
    <property type="entry name" value="HMG_box_2"/>
    <property type="match status" value="1"/>
</dbReference>
<dbReference type="AlphaFoldDB" id="K0R7N1"/>
<dbReference type="SUPFAM" id="SSF47095">
    <property type="entry name" value="HMG-box"/>
    <property type="match status" value="1"/>
</dbReference>
<evidence type="ECO:0000313" key="5">
    <source>
        <dbReference type="Proteomes" id="UP000266841"/>
    </source>
</evidence>
<sequence>MSDDPAAALASVNAVVNAAREHDEENTRRILATLPPPGKLPPFVLSEEDYRIIALWRRGVQRDCIRKRRKRKPKVCPLLSSVPDEGLASSNSSVHPLQGMPKRALSAYNVFFKEERVRLLDEFKASEGTDTTDTPRIGFQEMARTIGSRWRNLSEEERKYYNSEAQSDTARYNKEMDAYKARKKKLIATNSAPPAALLSPIPISMPAFAQTANTDASWAGCPDKLGMGLSSVPIKPE</sequence>
<keyword evidence="1 2" id="KW-0238">DNA-binding</keyword>
<evidence type="ECO:0000259" key="3">
    <source>
        <dbReference type="PROSITE" id="PS50118"/>
    </source>
</evidence>
<dbReference type="EMBL" id="AGNL01049373">
    <property type="protein sequence ID" value="EJK44676.1"/>
    <property type="molecule type" value="Genomic_DNA"/>
</dbReference>
<protein>
    <recommendedName>
        <fullName evidence="3">HMG box domain-containing protein</fullName>
    </recommendedName>
</protein>
<accession>K0R7N1</accession>
<dbReference type="InterPro" id="IPR036910">
    <property type="entry name" value="HMG_box_dom_sf"/>
</dbReference>
<evidence type="ECO:0000256" key="1">
    <source>
        <dbReference type="ARBA" id="ARBA00023125"/>
    </source>
</evidence>
<feature type="domain" description="HMG box" evidence="3">
    <location>
        <begin position="101"/>
        <end position="180"/>
    </location>
</feature>
<dbReference type="Proteomes" id="UP000266841">
    <property type="component" value="Unassembled WGS sequence"/>
</dbReference>
<dbReference type="GO" id="GO:0003677">
    <property type="term" value="F:DNA binding"/>
    <property type="evidence" value="ECO:0007669"/>
    <property type="project" value="UniProtKB-UniRule"/>
</dbReference>
<comment type="caution">
    <text evidence="4">The sequence shown here is derived from an EMBL/GenBank/DDBJ whole genome shotgun (WGS) entry which is preliminary data.</text>
</comment>
<reference evidence="4 5" key="1">
    <citation type="journal article" date="2012" name="Genome Biol.">
        <title>Genome and low-iron response of an oceanic diatom adapted to chronic iron limitation.</title>
        <authorList>
            <person name="Lommer M."/>
            <person name="Specht M."/>
            <person name="Roy A.S."/>
            <person name="Kraemer L."/>
            <person name="Andreson R."/>
            <person name="Gutowska M.A."/>
            <person name="Wolf J."/>
            <person name="Bergner S.V."/>
            <person name="Schilhabel M.B."/>
            <person name="Klostermeier U.C."/>
            <person name="Beiko R.G."/>
            <person name="Rosenstiel P."/>
            <person name="Hippler M."/>
            <person name="Laroche J."/>
        </authorList>
    </citation>
    <scope>NUCLEOTIDE SEQUENCE [LARGE SCALE GENOMIC DNA]</scope>
    <source>
        <strain evidence="4 5">CCMP1005</strain>
    </source>
</reference>
<keyword evidence="2" id="KW-0539">Nucleus</keyword>
<dbReference type="PANTHER" id="PTHR48112">
    <property type="entry name" value="HIGH MOBILITY GROUP PROTEIN DSP1"/>
    <property type="match status" value="1"/>
</dbReference>
<evidence type="ECO:0000256" key="2">
    <source>
        <dbReference type="PROSITE-ProRule" id="PRU00267"/>
    </source>
</evidence>
<dbReference type="InterPro" id="IPR050342">
    <property type="entry name" value="HMGB"/>
</dbReference>
<evidence type="ECO:0000313" key="4">
    <source>
        <dbReference type="EMBL" id="EJK44676.1"/>
    </source>
</evidence>
<organism evidence="4 5">
    <name type="scientific">Thalassiosira oceanica</name>
    <name type="common">Marine diatom</name>
    <dbReference type="NCBI Taxonomy" id="159749"/>
    <lineage>
        <taxon>Eukaryota</taxon>
        <taxon>Sar</taxon>
        <taxon>Stramenopiles</taxon>
        <taxon>Ochrophyta</taxon>
        <taxon>Bacillariophyta</taxon>
        <taxon>Coscinodiscophyceae</taxon>
        <taxon>Thalassiosirophycidae</taxon>
        <taxon>Thalassiosirales</taxon>
        <taxon>Thalassiosiraceae</taxon>
        <taxon>Thalassiosira</taxon>
    </lineage>
</organism>
<dbReference type="SMART" id="SM00398">
    <property type="entry name" value="HMG"/>
    <property type="match status" value="1"/>
</dbReference>
<keyword evidence="5" id="KW-1185">Reference proteome</keyword>
<proteinExistence type="predicted"/>
<name>K0R7N1_THAOC</name>
<dbReference type="OrthoDB" id="49060at2759"/>
<dbReference type="eggNOG" id="ENOG502SX4N">
    <property type="taxonomic scope" value="Eukaryota"/>
</dbReference>
<feature type="DNA-binding region" description="HMG box" evidence="2">
    <location>
        <begin position="101"/>
        <end position="180"/>
    </location>
</feature>